<organism evidence="5 6">
    <name type="scientific">Thermobaculum terrenum (strain ATCC BAA-798 / CCMEE 7001 / YNP1)</name>
    <dbReference type="NCBI Taxonomy" id="525904"/>
    <lineage>
        <taxon>Bacteria</taxon>
        <taxon>Bacillati</taxon>
        <taxon>Chloroflexota</taxon>
        <taxon>Chloroflexia</taxon>
        <taxon>Candidatus Thermobaculales</taxon>
        <taxon>Candidatus Thermobaculaceae</taxon>
        <taxon>Thermobaculum</taxon>
    </lineage>
</organism>
<dbReference type="PROSITE" id="PS50935">
    <property type="entry name" value="SSB"/>
    <property type="match status" value="1"/>
</dbReference>
<gene>
    <name evidence="5" type="ordered locus">Tter_0779</name>
</gene>
<dbReference type="Proteomes" id="UP000000323">
    <property type="component" value="Chromosome 1"/>
</dbReference>
<dbReference type="InterPro" id="IPR011344">
    <property type="entry name" value="ssDNA-bd"/>
</dbReference>
<keyword evidence="1 2" id="KW-0238">DNA-binding</keyword>
<dbReference type="InterPro" id="IPR000424">
    <property type="entry name" value="Primosome_PriB/ssb"/>
</dbReference>
<evidence type="ECO:0000256" key="3">
    <source>
        <dbReference type="PIRNR" id="PIRNR002070"/>
    </source>
</evidence>
<dbReference type="STRING" id="525904.Tter_0779"/>
<feature type="compositionally biased region" description="Basic and acidic residues" evidence="4">
    <location>
        <begin position="116"/>
        <end position="125"/>
    </location>
</feature>
<feature type="compositionally biased region" description="Acidic residues" evidence="4">
    <location>
        <begin position="138"/>
        <end position="147"/>
    </location>
</feature>
<dbReference type="SUPFAM" id="SSF50249">
    <property type="entry name" value="Nucleic acid-binding proteins"/>
    <property type="match status" value="1"/>
</dbReference>
<dbReference type="Pfam" id="PF00436">
    <property type="entry name" value="SSB"/>
    <property type="match status" value="1"/>
</dbReference>
<comment type="subunit">
    <text evidence="2">Homotetramer.</text>
</comment>
<evidence type="ECO:0000313" key="6">
    <source>
        <dbReference type="Proteomes" id="UP000000323"/>
    </source>
</evidence>
<evidence type="ECO:0000256" key="1">
    <source>
        <dbReference type="ARBA" id="ARBA00023125"/>
    </source>
</evidence>
<dbReference type="GO" id="GO:0009295">
    <property type="term" value="C:nucleoid"/>
    <property type="evidence" value="ECO:0007669"/>
    <property type="project" value="TreeGrafter"/>
</dbReference>
<sequence>MARDLNKVMLIGRLGTDPDLRYTPNGTPVATFRLACNRRRAPSAEGEQREETDWFTVVVWNKLAELIGNNQLSVTKGSRIYVEGRLQTRSWDDQQTGQRRTVVEVVANDIILLDSRNRQTERSDEPDLDTQEGLGDSSDIEIDDINF</sequence>
<dbReference type="EMBL" id="CP001825">
    <property type="protein sequence ID" value="ACZ41696.1"/>
    <property type="molecule type" value="Genomic_DNA"/>
</dbReference>
<dbReference type="OrthoDB" id="9809878at2"/>
<dbReference type="InterPro" id="IPR012340">
    <property type="entry name" value="NA-bd_OB-fold"/>
</dbReference>
<name>D1CFJ0_THET1</name>
<dbReference type="PANTHER" id="PTHR10302:SF27">
    <property type="entry name" value="SINGLE-STRANDED DNA-BINDING PROTEIN"/>
    <property type="match status" value="1"/>
</dbReference>
<proteinExistence type="inferred from homology"/>
<dbReference type="HAMAP" id="MF_00984">
    <property type="entry name" value="SSB"/>
    <property type="match status" value="1"/>
</dbReference>
<dbReference type="CDD" id="cd04496">
    <property type="entry name" value="SSB_OBF"/>
    <property type="match status" value="1"/>
</dbReference>
<evidence type="ECO:0000256" key="2">
    <source>
        <dbReference type="HAMAP-Rule" id="MF_00984"/>
    </source>
</evidence>
<dbReference type="GO" id="GO:0003697">
    <property type="term" value="F:single-stranded DNA binding"/>
    <property type="evidence" value="ECO:0007669"/>
    <property type="project" value="UniProtKB-UniRule"/>
</dbReference>
<evidence type="ECO:0000313" key="5">
    <source>
        <dbReference type="EMBL" id="ACZ41696.1"/>
    </source>
</evidence>
<dbReference type="eggNOG" id="COG0629">
    <property type="taxonomic scope" value="Bacteria"/>
</dbReference>
<dbReference type="HOGENOM" id="CLU_078758_0_2_0"/>
<evidence type="ECO:0000256" key="4">
    <source>
        <dbReference type="SAM" id="MobiDB-lite"/>
    </source>
</evidence>
<dbReference type="GO" id="GO:0006260">
    <property type="term" value="P:DNA replication"/>
    <property type="evidence" value="ECO:0007669"/>
    <property type="project" value="InterPro"/>
</dbReference>
<dbReference type="AlphaFoldDB" id="D1CFJ0"/>
<dbReference type="NCBIfam" id="TIGR00621">
    <property type="entry name" value="ssb"/>
    <property type="match status" value="1"/>
</dbReference>
<dbReference type="PIRSF" id="PIRSF002070">
    <property type="entry name" value="SSB"/>
    <property type="match status" value="1"/>
</dbReference>
<feature type="region of interest" description="Disordered" evidence="4">
    <location>
        <begin position="116"/>
        <end position="147"/>
    </location>
</feature>
<dbReference type="Gene3D" id="2.40.50.140">
    <property type="entry name" value="Nucleic acid-binding proteins"/>
    <property type="match status" value="1"/>
</dbReference>
<comment type="caution">
    <text evidence="2">Lacks conserved residue(s) required for the propagation of feature annotation.</text>
</comment>
<dbReference type="RefSeq" id="WP_012874731.1">
    <property type="nucleotide sequence ID" value="NC_013525.1"/>
</dbReference>
<dbReference type="PANTHER" id="PTHR10302">
    <property type="entry name" value="SINGLE-STRANDED DNA-BINDING PROTEIN"/>
    <property type="match status" value="1"/>
</dbReference>
<dbReference type="KEGG" id="ttr:Tter_0779"/>
<protein>
    <recommendedName>
        <fullName evidence="2 3">Single-stranded DNA-binding protein</fullName>
        <shortName evidence="2">SSB</shortName>
    </recommendedName>
</protein>
<keyword evidence="6" id="KW-1185">Reference proteome</keyword>
<accession>D1CFJ0</accession>
<reference evidence="6" key="1">
    <citation type="journal article" date="2010" name="Stand. Genomic Sci.">
        <title>Complete genome sequence of 'Thermobaculum terrenum' type strain (YNP1).</title>
        <authorList>
            <person name="Kiss H."/>
            <person name="Cleland D."/>
            <person name="Lapidus A."/>
            <person name="Lucas S."/>
            <person name="Glavina Del Rio T."/>
            <person name="Nolan M."/>
            <person name="Tice H."/>
            <person name="Han C."/>
            <person name="Goodwin L."/>
            <person name="Pitluck S."/>
            <person name="Liolios K."/>
            <person name="Ivanova N."/>
            <person name="Mavromatis K."/>
            <person name="Ovchinnikova G."/>
            <person name="Pati A."/>
            <person name="Chen A."/>
            <person name="Palaniappan K."/>
            <person name="Land M."/>
            <person name="Hauser L."/>
            <person name="Chang Y."/>
            <person name="Jeffries C."/>
            <person name="Lu M."/>
            <person name="Brettin T."/>
            <person name="Detter J."/>
            <person name="Goker M."/>
            <person name="Tindall B."/>
            <person name="Beck B."/>
            <person name="McDermott T."/>
            <person name="Woyke T."/>
            <person name="Bristow J."/>
            <person name="Eisen J."/>
            <person name="Markowitz V."/>
            <person name="Hugenholtz P."/>
            <person name="Kyrpides N."/>
            <person name="Klenk H."/>
            <person name="Cheng J."/>
        </authorList>
    </citation>
    <scope>NUCLEOTIDE SEQUENCE [LARGE SCALE GENOMIC DNA]</scope>
    <source>
        <strain evidence="6">ATCC BAA-798 / YNP1</strain>
    </source>
</reference>